<dbReference type="Pfam" id="PF05553">
    <property type="entry name" value="DUF761"/>
    <property type="match status" value="1"/>
</dbReference>
<proteinExistence type="predicted"/>
<feature type="compositionally biased region" description="Acidic residues" evidence="1">
    <location>
        <begin position="420"/>
        <end position="432"/>
    </location>
</feature>
<accession>A0A7J7C6M8</accession>
<name>A0A7J7C6M8_TRIWF</name>
<dbReference type="InParanoid" id="A0A7J7C6M8"/>
<feature type="compositionally biased region" description="Low complexity" evidence="1">
    <location>
        <begin position="277"/>
        <end position="306"/>
    </location>
</feature>
<feature type="transmembrane region" description="Helical" evidence="2">
    <location>
        <begin position="59"/>
        <end position="76"/>
    </location>
</feature>
<gene>
    <name evidence="3" type="ORF">HS088_TW20G00188</name>
</gene>
<feature type="compositionally biased region" description="Pro residues" evidence="1">
    <location>
        <begin position="324"/>
        <end position="336"/>
    </location>
</feature>
<evidence type="ECO:0000256" key="2">
    <source>
        <dbReference type="SAM" id="Phobius"/>
    </source>
</evidence>
<protein>
    <recommendedName>
        <fullName evidence="5">Hydroxyproline-rich glycoprotein family protein</fullName>
    </recommendedName>
</protein>
<feature type="compositionally biased region" description="Polar residues" evidence="1">
    <location>
        <begin position="339"/>
        <end position="350"/>
    </location>
</feature>
<dbReference type="SUPFAM" id="SSF101447">
    <property type="entry name" value="Formin homology 2 domain (FH2 domain)"/>
    <property type="match status" value="1"/>
</dbReference>
<evidence type="ECO:0000313" key="4">
    <source>
        <dbReference type="Proteomes" id="UP000593562"/>
    </source>
</evidence>
<dbReference type="PANTHER" id="PTHR34059">
    <property type="entry name" value="EXPRESSED PROTEIN"/>
    <property type="match status" value="1"/>
</dbReference>
<feature type="region of interest" description="Disordered" evidence="1">
    <location>
        <begin position="182"/>
        <end position="221"/>
    </location>
</feature>
<keyword evidence="2" id="KW-0472">Membrane</keyword>
<dbReference type="AlphaFoldDB" id="A0A7J7C6M8"/>
<dbReference type="EMBL" id="JAAARO010000020">
    <property type="protein sequence ID" value="KAF5729823.1"/>
    <property type="molecule type" value="Genomic_DNA"/>
</dbReference>
<feature type="region of interest" description="Disordered" evidence="1">
    <location>
        <begin position="235"/>
        <end position="469"/>
    </location>
</feature>
<keyword evidence="2" id="KW-1133">Transmembrane helix</keyword>
<dbReference type="PANTHER" id="PTHR34059:SF1">
    <property type="entry name" value="EXPRESSED PROTEIN"/>
    <property type="match status" value="1"/>
</dbReference>
<evidence type="ECO:0008006" key="5">
    <source>
        <dbReference type="Google" id="ProtNLM"/>
    </source>
</evidence>
<comment type="caution">
    <text evidence="3">The sequence shown here is derived from an EMBL/GenBank/DDBJ whole genome shotgun (WGS) entry which is preliminary data.</text>
</comment>
<organism evidence="3 4">
    <name type="scientific">Tripterygium wilfordii</name>
    <name type="common">Thunder God vine</name>
    <dbReference type="NCBI Taxonomy" id="458696"/>
    <lineage>
        <taxon>Eukaryota</taxon>
        <taxon>Viridiplantae</taxon>
        <taxon>Streptophyta</taxon>
        <taxon>Embryophyta</taxon>
        <taxon>Tracheophyta</taxon>
        <taxon>Spermatophyta</taxon>
        <taxon>Magnoliopsida</taxon>
        <taxon>eudicotyledons</taxon>
        <taxon>Gunneridae</taxon>
        <taxon>Pentapetalae</taxon>
        <taxon>rosids</taxon>
        <taxon>fabids</taxon>
        <taxon>Celastrales</taxon>
        <taxon>Celastraceae</taxon>
        <taxon>Tripterygium</taxon>
    </lineage>
</organism>
<dbReference type="Proteomes" id="UP000593562">
    <property type="component" value="Unassembled WGS sequence"/>
</dbReference>
<feature type="transmembrane region" description="Helical" evidence="2">
    <location>
        <begin position="21"/>
        <end position="39"/>
    </location>
</feature>
<sequence length="499" mass="55554">MADAKYYTKQQLPNQANPSKFYSHFLYKALLVLVFFVILPLFSSQAPEFLNQTLHTRGWELLHLIFVGIAVSYGLFSHRYDETEKEQNNHNYAKFDNAHSMVSRFLQVSSVFDDEGETTSGSDENKIQTWSSKYYRNESSVVVAQDHSVLGEQRGSSSRIGEKPLLLPVRSLKTPVFDPGFVESSKESSAISKSPSRSSSNSGSKRFSSSTSKPKIGVLEGLDHGNLEENVVLPSPIPWRSRSGRMEMKEEVDSTNPSMEEHELNRVESRSLKRQSSRLSRPNSSSSSPKMSPKKLSPSASLSLESQAKNAEDLVRKKSFHVSSPPPPPPPPPPPAIRRSSSLKPNTTSEPKLMSREDSGAGMKPRRSVRTIRDIEDKINGNAEDRSKEFDESLGDVNHSFRGYAEEEKEGFDDKVIMESDGESESDNDENEASSHVSGNTRSSNNEEEAGVSSSNVSDGGPDVDKKADEFIAKFREQIRLQRINSIRRSSAEISSKKP</sequence>
<feature type="compositionally biased region" description="Low complexity" evidence="1">
    <location>
        <begin position="187"/>
        <end position="215"/>
    </location>
</feature>
<feature type="compositionally biased region" description="Basic and acidic residues" evidence="1">
    <location>
        <begin position="371"/>
        <end position="391"/>
    </location>
</feature>
<dbReference type="InterPro" id="IPR008480">
    <property type="entry name" value="DUF761_pln"/>
</dbReference>
<feature type="compositionally biased region" description="Basic and acidic residues" evidence="1">
    <location>
        <begin position="259"/>
        <end position="271"/>
    </location>
</feature>
<keyword evidence="4" id="KW-1185">Reference proteome</keyword>
<evidence type="ECO:0000313" key="3">
    <source>
        <dbReference type="EMBL" id="KAF5729823.1"/>
    </source>
</evidence>
<keyword evidence="2" id="KW-0812">Transmembrane</keyword>
<reference evidence="3 4" key="1">
    <citation type="journal article" date="2020" name="Nat. Commun.">
        <title>Genome of Tripterygium wilfordii and identification of cytochrome P450 involved in triptolide biosynthesis.</title>
        <authorList>
            <person name="Tu L."/>
            <person name="Su P."/>
            <person name="Zhang Z."/>
            <person name="Gao L."/>
            <person name="Wang J."/>
            <person name="Hu T."/>
            <person name="Zhou J."/>
            <person name="Zhang Y."/>
            <person name="Zhao Y."/>
            <person name="Liu Y."/>
            <person name="Song Y."/>
            <person name="Tong Y."/>
            <person name="Lu Y."/>
            <person name="Yang J."/>
            <person name="Xu C."/>
            <person name="Jia M."/>
            <person name="Peters R.J."/>
            <person name="Huang L."/>
            <person name="Gao W."/>
        </authorList>
    </citation>
    <scope>NUCLEOTIDE SEQUENCE [LARGE SCALE GENOMIC DNA]</scope>
    <source>
        <strain evidence="4">cv. XIE 37</strain>
        <tissue evidence="3">Leaf</tissue>
    </source>
</reference>
<dbReference type="OrthoDB" id="1080706at2759"/>
<evidence type="ECO:0000256" key="1">
    <source>
        <dbReference type="SAM" id="MobiDB-lite"/>
    </source>
</evidence>